<name>A0A371YKB5_9GAMM</name>
<organism evidence="1 2">
    <name type="scientific">Acinetobacter sichuanensis</name>
    <dbReference type="NCBI Taxonomy" id="2136183"/>
    <lineage>
        <taxon>Bacteria</taxon>
        <taxon>Pseudomonadati</taxon>
        <taxon>Pseudomonadota</taxon>
        <taxon>Gammaproteobacteria</taxon>
        <taxon>Moraxellales</taxon>
        <taxon>Moraxellaceae</taxon>
        <taxon>Acinetobacter</taxon>
    </lineage>
</organism>
<dbReference type="EMBL" id="PYIX02000057">
    <property type="protein sequence ID" value="RFC81774.1"/>
    <property type="molecule type" value="Genomic_DNA"/>
</dbReference>
<proteinExistence type="predicted"/>
<protein>
    <submittedName>
        <fullName evidence="1">YfiR family protein</fullName>
    </submittedName>
</protein>
<comment type="caution">
    <text evidence="1">The sequence shown here is derived from an EMBL/GenBank/DDBJ whole genome shotgun (WGS) entry which is preliminary data.</text>
</comment>
<evidence type="ECO:0000313" key="1">
    <source>
        <dbReference type="EMBL" id="RFC81774.1"/>
    </source>
</evidence>
<dbReference type="Pfam" id="PF13689">
    <property type="entry name" value="DUF4154"/>
    <property type="match status" value="1"/>
</dbReference>
<gene>
    <name evidence="1" type="ORF">C9E89_020115</name>
</gene>
<dbReference type="OrthoDB" id="7355447at2"/>
<evidence type="ECO:0000313" key="2">
    <source>
        <dbReference type="Proteomes" id="UP000240957"/>
    </source>
</evidence>
<dbReference type="AlphaFoldDB" id="A0A371YKB5"/>
<accession>A0A371YKB5</accession>
<dbReference type="Proteomes" id="UP000240957">
    <property type="component" value="Unassembled WGS sequence"/>
</dbReference>
<sequence>MIMLQSKLIKILLVGGLLVFSNFSIANSTHNIYMMTLSILSYVKWNNPPATLCVLENNYATQQFSSYLKSQNLAFTVKDINSNDVKSTNCDAIFFSNTTPAIEQKLINIALTQSILSFSTSNNECEIGSVFCLNNAKNGNTVFKVNLDSLARSKVHVDPRVLLLAKNSE</sequence>
<dbReference type="InterPro" id="IPR025293">
    <property type="entry name" value="YfiR/HmsC-like"/>
</dbReference>
<reference evidence="1 2" key="1">
    <citation type="submission" date="2018-08" db="EMBL/GenBank/DDBJ databases">
        <title>The draft genome of Acinetobacter sichuanensis strain WCHAc060041.</title>
        <authorList>
            <person name="Qin J."/>
            <person name="Feng Y."/>
            <person name="Zong Z."/>
        </authorList>
    </citation>
    <scope>NUCLEOTIDE SEQUENCE [LARGE SCALE GENOMIC DNA]</scope>
    <source>
        <strain evidence="1 2">WCHAc060041</strain>
    </source>
</reference>